<sequence>MNSFRKRITSRCESAAAFVLVLGLLLAVAGCGALQNDANVPLPNYPPQLVTECYLEDGQVPRLAVTESVPYLNNNQAPPAGSQAIALPNGQRVLLPTDVTVTLILADGSRRNLPFQPGVDARTNRFYTHGGGPALVAPPGATFALEVRDQRGRTVTGTATVPTRVPIDSVDFEFNQLTGANRKAYLLTNFRDPPGVGNYYRLLVHKSNVRTLAEVDYDVQDRFNDGRPFTLGTGYDFASQDTLIATLYHLDPAYYQFRASTNEAINANGNPFAQPSSIRSTVQGGLGVFTVLSYDRRQVILP</sequence>
<dbReference type="PROSITE" id="PS51257">
    <property type="entry name" value="PROKAR_LIPOPROTEIN"/>
    <property type="match status" value="1"/>
</dbReference>
<accession>A0ABP7MXC2</accession>
<reference evidence="2" key="1">
    <citation type="journal article" date="2019" name="Int. J. Syst. Evol. Microbiol.">
        <title>The Global Catalogue of Microorganisms (GCM) 10K type strain sequencing project: providing services to taxonomists for standard genome sequencing and annotation.</title>
        <authorList>
            <consortium name="The Broad Institute Genomics Platform"/>
            <consortium name="The Broad Institute Genome Sequencing Center for Infectious Disease"/>
            <person name="Wu L."/>
            <person name="Ma J."/>
        </authorList>
    </citation>
    <scope>NUCLEOTIDE SEQUENCE [LARGE SCALE GENOMIC DNA]</scope>
    <source>
        <strain evidence="2">JCM 17214</strain>
    </source>
</reference>
<evidence type="ECO:0000313" key="1">
    <source>
        <dbReference type="EMBL" id="GAA3931969.1"/>
    </source>
</evidence>
<comment type="caution">
    <text evidence="1">The sequence shown here is derived from an EMBL/GenBank/DDBJ whole genome shotgun (WGS) entry which is preliminary data.</text>
</comment>
<dbReference type="Proteomes" id="UP001499909">
    <property type="component" value="Unassembled WGS sequence"/>
</dbReference>
<dbReference type="Pfam" id="PF14054">
    <property type="entry name" value="DUF4249"/>
    <property type="match status" value="1"/>
</dbReference>
<keyword evidence="2" id="KW-1185">Reference proteome</keyword>
<evidence type="ECO:0008006" key="3">
    <source>
        <dbReference type="Google" id="ProtNLM"/>
    </source>
</evidence>
<dbReference type="RefSeq" id="WP_345112444.1">
    <property type="nucleotide sequence ID" value="NZ_BAABDH010000026.1"/>
</dbReference>
<proteinExistence type="predicted"/>
<gene>
    <name evidence="1" type="ORF">GCM10022406_16220</name>
</gene>
<dbReference type="InterPro" id="IPR025345">
    <property type="entry name" value="DUF4249"/>
</dbReference>
<protein>
    <recommendedName>
        <fullName evidence="3">DUF4249 domain-containing protein</fullName>
    </recommendedName>
</protein>
<name>A0ABP7MXC2_9BACT</name>
<evidence type="ECO:0000313" key="2">
    <source>
        <dbReference type="Proteomes" id="UP001499909"/>
    </source>
</evidence>
<organism evidence="1 2">
    <name type="scientific">Hymenobacter algoricola</name>
    <dbReference type="NCBI Taxonomy" id="486267"/>
    <lineage>
        <taxon>Bacteria</taxon>
        <taxon>Pseudomonadati</taxon>
        <taxon>Bacteroidota</taxon>
        <taxon>Cytophagia</taxon>
        <taxon>Cytophagales</taxon>
        <taxon>Hymenobacteraceae</taxon>
        <taxon>Hymenobacter</taxon>
    </lineage>
</organism>
<dbReference type="EMBL" id="BAABDH010000026">
    <property type="protein sequence ID" value="GAA3931969.1"/>
    <property type="molecule type" value="Genomic_DNA"/>
</dbReference>